<feature type="region of interest" description="Disordered" evidence="1">
    <location>
        <begin position="79"/>
        <end position="114"/>
    </location>
</feature>
<dbReference type="AlphaFoldDB" id="A0A7F8Q5J2"/>
<organism evidence="3 4">
    <name type="scientific">Leptonychotes weddellii</name>
    <name type="common">Weddell seal</name>
    <name type="synonym">Otaria weddellii</name>
    <dbReference type="NCBI Taxonomy" id="9713"/>
    <lineage>
        <taxon>Eukaryota</taxon>
        <taxon>Metazoa</taxon>
        <taxon>Chordata</taxon>
        <taxon>Craniata</taxon>
        <taxon>Vertebrata</taxon>
        <taxon>Euteleostomi</taxon>
        <taxon>Mammalia</taxon>
        <taxon>Eutheria</taxon>
        <taxon>Laurasiatheria</taxon>
        <taxon>Carnivora</taxon>
        <taxon>Caniformia</taxon>
        <taxon>Pinnipedia</taxon>
        <taxon>Phocidae</taxon>
        <taxon>Monachinae</taxon>
        <taxon>Lobodontini</taxon>
        <taxon>Leptonychotes</taxon>
    </lineage>
</organism>
<name>A0A7F8Q5J2_LEPWE</name>
<dbReference type="InterPro" id="IPR007668">
    <property type="entry name" value="RFX1_trans_act"/>
</dbReference>
<reference evidence="4" key="1">
    <citation type="submission" date="2025-08" db="UniProtKB">
        <authorList>
            <consortium name="RefSeq"/>
        </authorList>
    </citation>
    <scope>IDENTIFICATION</scope>
    <source>
        <tissue evidence="4">Liver</tissue>
    </source>
</reference>
<sequence>MQNSEGGSDSPASVTLCPSAAAQAPAAPPVPASPQRVLVQAAGSAPKGAQMQPISLPRVQQVPQQTDCLCLQPRASDVRPQQRSFLLRGPGRRPGDRGRLLPANGPLAQHGGHHHGCRGEPYCLQRGSLSHPRGDGQHQTLPGPHLPLIASHGMYEALGGSRVDPE</sequence>
<feature type="region of interest" description="Disordered" evidence="1">
    <location>
        <begin position="1"/>
        <end position="63"/>
    </location>
</feature>
<proteinExistence type="predicted"/>
<evidence type="ECO:0000256" key="1">
    <source>
        <dbReference type="SAM" id="MobiDB-lite"/>
    </source>
</evidence>
<evidence type="ECO:0000313" key="4">
    <source>
        <dbReference type="RefSeq" id="XP_030875786.1"/>
    </source>
</evidence>
<protein>
    <submittedName>
        <fullName evidence="4">DNA-binding protein RFX2-like isoform X2</fullName>
    </submittedName>
</protein>
<dbReference type="Pfam" id="PF04589">
    <property type="entry name" value="RFX1_trans_act"/>
    <property type="match status" value="1"/>
</dbReference>
<keyword evidence="3" id="KW-1185">Reference proteome</keyword>
<dbReference type="GeneID" id="115937607"/>
<evidence type="ECO:0000313" key="3">
    <source>
        <dbReference type="Proteomes" id="UP000245341"/>
    </source>
</evidence>
<dbReference type="GO" id="GO:0006355">
    <property type="term" value="P:regulation of DNA-templated transcription"/>
    <property type="evidence" value="ECO:0007669"/>
    <property type="project" value="InterPro"/>
</dbReference>
<gene>
    <name evidence="4" type="primary">LOC115937607</name>
</gene>
<feature type="domain" description="RFX1 transcription activation region" evidence="2">
    <location>
        <begin position="4"/>
        <end position="67"/>
    </location>
</feature>
<dbReference type="GO" id="GO:0003677">
    <property type="term" value="F:DNA binding"/>
    <property type="evidence" value="ECO:0007669"/>
    <property type="project" value="InterPro"/>
</dbReference>
<evidence type="ECO:0000259" key="2">
    <source>
        <dbReference type="Pfam" id="PF04589"/>
    </source>
</evidence>
<dbReference type="Proteomes" id="UP000245341">
    <property type="component" value="Unplaced"/>
</dbReference>
<dbReference type="RefSeq" id="XP_030875786.1">
    <property type="nucleotide sequence ID" value="XM_031019926.1"/>
</dbReference>
<accession>A0A7F8Q5J2</accession>
<dbReference type="GO" id="GO:0005634">
    <property type="term" value="C:nucleus"/>
    <property type="evidence" value="ECO:0007669"/>
    <property type="project" value="InterPro"/>
</dbReference>
<feature type="compositionally biased region" description="Polar residues" evidence="1">
    <location>
        <begin position="1"/>
        <end position="13"/>
    </location>
</feature>